<keyword evidence="4 6" id="KW-1133">Transmembrane helix</keyword>
<reference evidence="7" key="1">
    <citation type="submission" date="2018-11" db="EMBL/GenBank/DDBJ databases">
        <authorList>
            <person name="Alioto T."/>
            <person name="Alioto T."/>
        </authorList>
    </citation>
    <scope>NUCLEOTIDE SEQUENCE</scope>
</reference>
<dbReference type="PRINTS" id="PR00176">
    <property type="entry name" value="NANEUSMPORT"/>
</dbReference>
<evidence type="ECO:0000256" key="3">
    <source>
        <dbReference type="ARBA" id="ARBA00022692"/>
    </source>
</evidence>
<dbReference type="SUPFAM" id="SSF161070">
    <property type="entry name" value="SNF-like"/>
    <property type="match status" value="1"/>
</dbReference>
<evidence type="ECO:0000256" key="5">
    <source>
        <dbReference type="ARBA" id="ARBA00023136"/>
    </source>
</evidence>
<dbReference type="EMBL" id="UYJE01001569">
    <property type="protein sequence ID" value="VDI03190.1"/>
    <property type="molecule type" value="Genomic_DNA"/>
</dbReference>
<evidence type="ECO:0000256" key="6">
    <source>
        <dbReference type="SAM" id="Phobius"/>
    </source>
</evidence>
<evidence type="ECO:0000256" key="4">
    <source>
        <dbReference type="ARBA" id="ARBA00022989"/>
    </source>
</evidence>
<name>A0A8B6CFF6_MYTGA</name>
<feature type="transmembrane region" description="Helical" evidence="6">
    <location>
        <begin position="52"/>
        <end position="74"/>
    </location>
</feature>
<sequence>MYVFQLFDYYSASGMVLLFVCFMESIVIGWVFGADKFYDIIELMIGYRINKWLFICWKFITPAITLGILLFQIIKFKPIKYNTTNVYPDWAHTFGIMLAAVSIICIPTYSIIKLLKAEGSLTERFVSTKTPILKASRIPQKWKADKSQLFWACEDNFDENSMPLSETFVDA</sequence>
<dbReference type="OrthoDB" id="6581954at2759"/>
<comment type="caution">
    <text evidence="7">The sequence shown here is derived from an EMBL/GenBank/DDBJ whole genome shotgun (WGS) entry which is preliminary data.</text>
</comment>
<organism evidence="7 8">
    <name type="scientific">Mytilus galloprovincialis</name>
    <name type="common">Mediterranean mussel</name>
    <dbReference type="NCBI Taxonomy" id="29158"/>
    <lineage>
        <taxon>Eukaryota</taxon>
        <taxon>Metazoa</taxon>
        <taxon>Spiralia</taxon>
        <taxon>Lophotrochozoa</taxon>
        <taxon>Mollusca</taxon>
        <taxon>Bivalvia</taxon>
        <taxon>Autobranchia</taxon>
        <taxon>Pteriomorphia</taxon>
        <taxon>Mytilida</taxon>
        <taxon>Mytiloidea</taxon>
        <taxon>Mytilidae</taxon>
        <taxon>Mytilinae</taxon>
        <taxon>Mytilus</taxon>
    </lineage>
</organism>
<evidence type="ECO:0000256" key="2">
    <source>
        <dbReference type="ARBA" id="ARBA00022448"/>
    </source>
</evidence>
<keyword evidence="2" id="KW-0813">Transport</keyword>
<keyword evidence="8" id="KW-1185">Reference proteome</keyword>
<feature type="transmembrane region" description="Helical" evidence="6">
    <location>
        <begin position="12"/>
        <end position="32"/>
    </location>
</feature>
<feature type="transmembrane region" description="Helical" evidence="6">
    <location>
        <begin position="94"/>
        <end position="115"/>
    </location>
</feature>
<dbReference type="GO" id="GO:0042995">
    <property type="term" value="C:cell projection"/>
    <property type="evidence" value="ECO:0007669"/>
    <property type="project" value="TreeGrafter"/>
</dbReference>
<keyword evidence="5 6" id="KW-0472">Membrane</keyword>
<dbReference type="GO" id="GO:0005886">
    <property type="term" value="C:plasma membrane"/>
    <property type="evidence" value="ECO:0007669"/>
    <property type="project" value="TreeGrafter"/>
</dbReference>
<dbReference type="PANTHER" id="PTHR11616">
    <property type="entry name" value="SODIUM/CHLORIDE DEPENDENT TRANSPORTER"/>
    <property type="match status" value="1"/>
</dbReference>
<keyword evidence="3 6" id="KW-0812">Transmembrane</keyword>
<comment type="subcellular location">
    <subcellularLocation>
        <location evidence="1">Membrane</location>
        <topology evidence="1">Multi-pass membrane protein</topology>
    </subcellularLocation>
</comment>
<evidence type="ECO:0000313" key="8">
    <source>
        <dbReference type="Proteomes" id="UP000596742"/>
    </source>
</evidence>
<dbReference type="PROSITE" id="PS50267">
    <property type="entry name" value="NA_NEUROTRAN_SYMP_3"/>
    <property type="match status" value="1"/>
</dbReference>
<evidence type="ECO:0000313" key="7">
    <source>
        <dbReference type="EMBL" id="VDI03190.1"/>
    </source>
</evidence>
<dbReference type="InterPro" id="IPR000175">
    <property type="entry name" value="Na/ntran_symport"/>
</dbReference>
<dbReference type="Proteomes" id="UP000596742">
    <property type="component" value="Unassembled WGS sequence"/>
</dbReference>
<accession>A0A8B6CFF6</accession>
<evidence type="ECO:0000256" key="1">
    <source>
        <dbReference type="ARBA" id="ARBA00004141"/>
    </source>
</evidence>
<proteinExistence type="predicted"/>
<gene>
    <name evidence="7" type="ORF">MGAL_10B028243</name>
</gene>
<dbReference type="PANTHER" id="PTHR11616:SF289">
    <property type="entry name" value="TRANSPORTER"/>
    <property type="match status" value="1"/>
</dbReference>
<dbReference type="Pfam" id="PF00209">
    <property type="entry name" value="SNF"/>
    <property type="match status" value="1"/>
</dbReference>
<dbReference type="AlphaFoldDB" id="A0A8B6CFF6"/>
<dbReference type="GO" id="GO:0005332">
    <property type="term" value="F:gamma-aminobutyric acid:sodium:chloride symporter activity"/>
    <property type="evidence" value="ECO:0007669"/>
    <property type="project" value="TreeGrafter"/>
</dbReference>
<dbReference type="InterPro" id="IPR037272">
    <property type="entry name" value="SNS_sf"/>
</dbReference>
<protein>
    <submittedName>
        <fullName evidence="7">Uncharacterized protein</fullName>
    </submittedName>
</protein>